<sequence length="488" mass="54766">MACPLMGLPDELQLWIIEKLQESGRDGFNGLVNLSSTCSRYRTLLAPTVFHTITLKNTVRSAESVLAVANKNSLAQYVKHLHFIGTLAQIDFIANPCGDLYGLLEDTKDAAWVSMVELDAKEVFPTVASNILSDLRLFPQLTMLTVSFDSDSWWGHPQSNSSMLTDLEHTDGSSQVEWVEQNVPYRALMSATFVTITRNTNHSITMLHLNLIPILVGAFGSTDWSEFLNPIQSCTVAIKGEFKARKIPRDENCCLARTCDDCQGAQCAGATTGYCYFISRLSQCFFEHLDSVTTLRIIASVSGPIWYVSEECGLGGNQLPKLRSLYVERVFVCHELGKFLATRKDVLEEITFQDCYGTVDFDYPNYPKGVGKCSWHCLLDYLSTANPTRLQSVEIRPLQEPLFLMAMESNLHWPDSGIEAIDLKVAQDLLANDPHRVAFPYAWLEDWDGLLDITDYYESEAFVQGDDVMSYNRLLAIVKANRATRLQV</sequence>
<gene>
    <name evidence="1 3" type="ORF">BDZ99DRAFT_528044</name>
</gene>
<reference evidence="3" key="2">
    <citation type="submission" date="2020-04" db="EMBL/GenBank/DDBJ databases">
        <authorList>
            <consortium name="NCBI Genome Project"/>
        </authorList>
    </citation>
    <scope>NUCLEOTIDE SEQUENCE</scope>
    <source>
        <strain evidence="3">CBS 304.34</strain>
    </source>
</reference>
<evidence type="ECO:0008006" key="4">
    <source>
        <dbReference type="Google" id="ProtNLM"/>
    </source>
</evidence>
<evidence type="ECO:0000313" key="2">
    <source>
        <dbReference type="Proteomes" id="UP000504636"/>
    </source>
</evidence>
<evidence type="ECO:0000313" key="3">
    <source>
        <dbReference type="RefSeq" id="XP_033568793.1"/>
    </source>
</evidence>
<protein>
    <recommendedName>
        <fullName evidence="4">F-box domain-containing protein</fullName>
    </recommendedName>
</protein>
<keyword evidence="2" id="KW-1185">Reference proteome</keyword>
<dbReference type="Proteomes" id="UP000504636">
    <property type="component" value="Unplaced"/>
</dbReference>
<dbReference type="EMBL" id="MU003727">
    <property type="protein sequence ID" value="KAF2801829.1"/>
    <property type="molecule type" value="Genomic_DNA"/>
</dbReference>
<evidence type="ECO:0000313" key="1">
    <source>
        <dbReference type="EMBL" id="KAF2801829.1"/>
    </source>
</evidence>
<proteinExistence type="predicted"/>
<dbReference type="GeneID" id="54467224"/>
<dbReference type="RefSeq" id="XP_033568793.1">
    <property type="nucleotide sequence ID" value="XM_033726331.1"/>
</dbReference>
<reference evidence="3" key="3">
    <citation type="submission" date="2025-04" db="UniProtKB">
        <authorList>
            <consortium name="RefSeq"/>
        </authorList>
    </citation>
    <scope>IDENTIFICATION</scope>
    <source>
        <strain evidence="3">CBS 304.34</strain>
    </source>
</reference>
<dbReference type="OrthoDB" id="5410873at2759"/>
<accession>A0A6A6XZK2</accession>
<name>A0A6A6XZK2_9PEZI</name>
<dbReference type="AlphaFoldDB" id="A0A6A6XZK2"/>
<organism evidence="1">
    <name type="scientific">Mytilinidion resinicola</name>
    <dbReference type="NCBI Taxonomy" id="574789"/>
    <lineage>
        <taxon>Eukaryota</taxon>
        <taxon>Fungi</taxon>
        <taxon>Dikarya</taxon>
        <taxon>Ascomycota</taxon>
        <taxon>Pezizomycotina</taxon>
        <taxon>Dothideomycetes</taxon>
        <taxon>Pleosporomycetidae</taxon>
        <taxon>Mytilinidiales</taxon>
        <taxon>Mytilinidiaceae</taxon>
        <taxon>Mytilinidion</taxon>
    </lineage>
</organism>
<reference evidence="1 3" key="1">
    <citation type="journal article" date="2020" name="Stud. Mycol.">
        <title>101 Dothideomycetes genomes: a test case for predicting lifestyles and emergence of pathogens.</title>
        <authorList>
            <person name="Haridas S."/>
            <person name="Albert R."/>
            <person name="Binder M."/>
            <person name="Bloem J."/>
            <person name="Labutti K."/>
            <person name="Salamov A."/>
            <person name="Andreopoulos B."/>
            <person name="Baker S."/>
            <person name="Barry K."/>
            <person name="Bills G."/>
            <person name="Bluhm B."/>
            <person name="Cannon C."/>
            <person name="Castanera R."/>
            <person name="Culley D."/>
            <person name="Daum C."/>
            <person name="Ezra D."/>
            <person name="Gonzalez J."/>
            <person name="Henrissat B."/>
            <person name="Kuo A."/>
            <person name="Liang C."/>
            <person name="Lipzen A."/>
            <person name="Lutzoni F."/>
            <person name="Magnuson J."/>
            <person name="Mondo S."/>
            <person name="Nolan M."/>
            <person name="Ohm R."/>
            <person name="Pangilinan J."/>
            <person name="Park H.-J."/>
            <person name="Ramirez L."/>
            <person name="Alfaro M."/>
            <person name="Sun H."/>
            <person name="Tritt A."/>
            <person name="Yoshinaga Y."/>
            <person name="Zwiers L.-H."/>
            <person name="Turgeon B."/>
            <person name="Goodwin S."/>
            <person name="Spatafora J."/>
            <person name="Crous P."/>
            <person name="Grigoriev I."/>
        </authorList>
    </citation>
    <scope>NUCLEOTIDE SEQUENCE</scope>
    <source>
        <strain evidence="1 3">CBS 304.34</strain>
    </source>
</reference>